<dbReference type="InterPro" id="IPR002877">
    <property type="entry name" value="RNA_MeTrfase_FtsJ_dom"/>
</dbReference>
<evidence type="ECO:0000256" key="2">
    <source>
        <dbReference type="ARBA" id="ARBA00022603"/>
    </source>
</evidence>
<sequence length="203" mass="23235">MKKNKISKNWIIKQKRDIYVKQSKVEGYRSRAAYKLKEINEKFKILKNGIHIVDLGAAPGSWSQFVSRNFKNSKIVSIDIKEMEDIENIHQIKGDFTDELQQKKIIDYFGNKIDVVISDMAVNTTGNKNVDSIVTGELSIEALNFSTNTLKKQGSFVSKIFMGSSFNEIVKSAKKKFKEVHIFKPPASKKNSKESFIICKHLR</sequence>
<dbReference type="AlphaFoldDB" id="A0A381VZJ6"/>
<reference evidence="6" key="1">
    <citation type="submission" date="2018-05" db="EMBL/GenBank/DDBJ databases">
        <authorList>
            <person name="Lanie J.A."/>
            <person name="Ng W.-L."/>
            <person name="Kazmierczak K.M."/>
            <person name="Andrzejewski T.M."/>
            <person name="Davidsen T.M."/>
            <person name="Wayne K.J."/>
            <person name="Tettelin H."/>
            <person name="Glass J.I."/>
            <person name="Rusch D."/>
            <person name="Podicherti R."/>
            <person name="Tsui H.-C.T."/>
            <person name="Winkler M.E."/>
        </authorList>
    </citation>
    <scope>NUCLEOTIDE SEQUENCE</scope>
</reference>
<keyword evidence="2" id="KW-0489">Methyltransferase</keyword>
<dbReference type="EMBL" id="UINC01010262">
    <property type="protein sequence ID" value="SVA45729.1"/>
    <property type="molecule type" value="Genomic_DNA"/>
</dbReference>
<evidence type="ECO:0000313" key="6">
    <source>
        <dbReference type="EMBL" id="SVA45729.1"/>
    </source>
</evidence>
<proteinExistence type="inferred from homology"/>
<dbReference type="PANTHER" id="PTHR10920:SF13">
    <property type="entry name" value="PRE-RRNA 2'-O-RIBOSE RNA METHYLTRANSFERASE FTSJ3"/>
    <property type="match status" value="1"/>
</dbReference>
<keyword evidence="1" id="KW-0698">rRNA processing</keyword>
<name>A0A381VZJ6_9ZZZZ</name>
<protein>
    <recommendedName>
        <fullName evidence="5">Ribosomal RNA methyltransferase FtsJ domain-containing protein</fullName>
    </recommendedName>
</protein>
<dbReference type="GO" id="GO:0001510">
    <property type="term" value="P:RNA methylation"/>
    <property type="evidence" value="ECO:0007669"/>
    <property type="project" value="InterPro"/>
</dbReference>
<keyword evidence="3" id="KW-0808">Transferase</keyword>
<dbReference type="GO" id="GO:0006364">
    <property type="term" value="P:rRNA processing"/>
    <property type="evidence" value="ECO:0007669"/>
    <property type="project" value="UniProtKB-KW"/>
</dbReference>
<dbReference type="InterPro" id="IPR015507">
    <property type="entry name" value="rRNA-MeTfrase_E"/>
</dbReference>
<organism evidence="6">
    <name type="scientific">marine metagenome</name>
    <dbReference type="NCBI Taxonomy" id="408172"/>
    <lineage>
        <taxon>unclassified sequences</taxon>
        <taxon>metagenomes</taxon>
        <taxon>ecological metagenomes</taxon>
    </lineage>
</organism>
<evidence type="ECO:0000256" key="4">
    <source>
        <dbReference type="ARBA" id="ARBA00022691"/>
    </source>
</evidence>
<dbReference type="PIRSF" id="PIRSF005461">
    <property type="entry name" value="23S_rRNA_mtase"/>
    <property type="match status" value="1"/>
</dbReference>
<dbReference type="Pfam" id="PF01728">
    <property type="entry name" value="FtsJ"/>
    <property type="match status" value="1"/>
</dbReference>
<gene>
    <name evidence="6" type="ORF">METZ01_LOCUS98583</name>
</gene>
<evidence type="ECO:0000259" key="5">
    <source>
        <dbReference type="Pfam" id="PF01728"/>
    </source>
</evidence>
<dbReference type="InterPro" id="IPR050082">
    <property type="entry name" value="RNA_methyltr_RlmE"/>
</dbReference>
<dbReference type="GO" id="GO:0008173">
    <property type="term" value="F:RNA methyltransferase activity"/>
    <property type="evidence" value="ECO:0007669"/>
    <property type="project" value="TreeGrafter"/>
</dbReference>
<accession>A0A381VZJ6</accession>
<evidence type="ECO:0000256" key="1">
    <source>
        <dbReference type="ARBA" id="ARBA00022552"/>
    </source>
</evidence>
<dbReference type="PANTHER" id="PTHR10920">
    <property type="entry name" value="RIBOSOMAL RNA METHYLTRANSFERASE"/>
    <property type="match status" value="1"/>
</dbReference>
<feature type="domain" description="Ribosomal RNA methyltransferase FtsJ" evidence="5">
    <location>
        <begin position="28"/>
        <end position="201"/>
    </location>
</feature>
<dbReference type="HAMAP" id="MF_01547">
    <property type="entry name" value="RNA_methyltr_E"/>
    <property type="match status" value="1"/>
</dbReference>
<dbReference type="InterPro" id="IPR029063">
    <property type="entry name" value="SAM-dependent_MTases_sf"/>
</dbReference>
<dbReference type="Gene3D" id="3.40.50.150">
    <property type="entry name" value="Vaccinia Virus protein VP39"/>
    <property type="match status" value="1"/>
</dbReference>
<dbReference type="SUPFAM" id="SSF53335">
    <property type="entry name" value="S-adenosyl-L-methionine-dependent methyltransferases"/>
    <property type="match status" value="1"/>
</dbReference>
<keyword evidence="4" id="KW-0949">S-adenosyl-L-methionine</keyword>
<evidence type="ECO:0000256" key="3">
    <source>
        <dbReference type="ARBA" id="ARBA00022679"/>
    </source>
</evidence>